<dbReference type="InterPro" id="IPR023198">
    <property type="entry name" value="PGP-like_dom2"/>
</dbReference>
<comment type="similarity">
    <text evidence="3">Belongs to the HAD-like hydrolase superfamily. CbbY/CbbZ/Gph/YieH family.</text>
</comment>
<dbReference type="InterPro" id="IPR023214">
    <property type="entry name" value="HAD_sf"/>
</dbReference>
<dbReference type="Gene3D" id="3.40.50.1000">
    <property type="entry name" value="HAD superfamily/HAD-like"/>
    <property type="match status" value="1"/>
</dbReference>
<dbReference type="InterPro" id="IPR036412">
    <property type="entry name" value="HAD-like_sf"/>
</dbReference>
<evidence type="ECO:0000256" key="3">
    <source>
        <dbReference type="ARBA" id="ARBA00006171"/>
    </source>
</evidence>
<comment type="pathway">
    <text evidence="2">Organic acid metabolism; glycolate biosynthesis; glycolate from 2-phosphoglycolate: step 1/1.</text>
</comment>
<accession>A0ABY0IDM1</accession>
<comment type="caution">
    <text evidence="5">The sequence shown here is derived from an EMBL/GenBank/DDBJ whole genome shotgun (WGS) entry which is preliminary data.</text>
</comment>
<comment type="catalytic activity">
    <reaction evidence="1">
        <text>2-phosphoglycolate + H2O = glycolate + phosphate</text>
        <dbReference type="Rhea" id="RHEA:14369"/>
        <dbReference type="ChEBI" id="CHEBI:15377"/>
        <dbReference type="ChEBI" id="CHEBI:29805"/>
        <dbReference type="ChEBI" id="CHEBI:43474"/>
        <dbReference type="ChEBI" id="CHEBI:58033"/>
        <dbReference type="EC" id="3.1.3.18"/>
    </reaction>
</comment>
<dbReference type="Gene3D" id="1.10.150.240">
    <property type="entry name" value="Putative phosphatase, domain 2"/>
    <property type="match status" value="1"/>
</dbReference>
<proteinExistence type="inferred from homology"/>
<evidence type="ECO:0000313" key="5">
    <source>
        <dbReference type="EMBL" id="RZF21056.1"/>
    </source>
</evidence>
<sequence length="223" mass="25289">MFFENPRGYIVFDCDGTLVSSKEAVISAVAEVMSIILQRDVSIEEARKKYGPDMVYTANQFGLDPVGSEIQRNKLMSTWKEVTSKQSNDYKLFAGMKKLILDLLNQEFQLYVWTARDRRSTLRILDDQDVLQHFLELRCLDDTTPKPHPQGLIEMLEDAPKDKIMLIGDSFSDTQGAKSFGVKSIGALWESGITKDGFGEHTADYWATHPSECLEIILNNINK</sequence>
<organism evidence="5 6">
    <name type="scientific">Halobacteriovorax vibrionivorans</name>
    <dbReference type="NCBI Taxonomy" id="2152716"/>
    <lineage>
        <taxon>Bacteria</taxon>
        <taxon>Pseudomonadati</taxon>
        <taxon>Bdellovibrionota</taxon>
        <taxon>Bacteriovoracia</taxon>
        <taxon>Bacteriovoracales</taxon>
        <taxon>Halobacteriovoraceae</taxon>
        <taxon>Halobacteriovorax</taxon>
    </lineage>
</organism>
<dbReference type="Proteomes" id="UP000443582">
    <property type="component" value="Unassembled WGS sequence"/>
</dbReference>
<evidence type="ECO:0000256" key="1">
    <source>
        <dbReference type="ARBA" id="ARBA00000830"/>
    </source>
</evidence>
<evidence type="ECO:0000256" key="2">
    <source>
        <dbReference type="ARBA" id="ARBA00004818"/>
    </source>
</evidence>
<dbReference type="SFLD" id="SFLDS00003">
    <property type="entry name" value="Haloacid_Dehalogenase"/>
    <property type="match status" value="1"/>
</dbReference>
<dbReference type="InterPro" id="IPR041492">
    <property type="entry name" value="HAD_2"/>
</dbReference>
<dbReference type="EC" id="3.1.3.18" evidence="4"/>
<dbReference type="Pfam" id="PF13419">
    <property type="entry name" value="HAD_2"/>
    <property type="match status" value="1"/>
</dbReference>
<dbReference type="InterPro" id="IPR006439">
    <property type="entry name" value="HAD-SF_hydro_IA"/>
</dbReference>
<dbReference type="SFLD" id="SFLDG01129">
    <property type="entry name" value="C1.5:_HAD__Beta-PGM__Phosphata"/>
    <property type="match status" value="1"/>
</dbReference>
<evidence type="ECO:0000313" key="6">
    <source>
        <dbReference type="Proteomes" id="UP000443582"/>
    </source>
</evidence>
<dbReference type="NCBIfam" id="TIGR01549">
    <property type="entry name" value="HAD-SF-IA-v1"/>
    <property type="match status" value="1"/>
</dbReference>
<protein>
    <recommendedName>
        <fullName evidence="4">phosphoglycolate phosphatase</fullName>
        <ecNumber evidence="4">3.1.3.18</ecNumber>
    </recommendedName>
</protein>
<dbReference type="PANTHER" id="PTHR43434">
    <property type="entry name" value="PHOSPHOGLYCOLATE PHOSPHATASE"/>
    <property type="match status" value="1"/>
</dbReference>
<keyword evidence="6" id="KW-1185">Reference proteome</keyword>
<evidence type="ECO:0000256" key="4">
    <source>
        <dbReference type="ARBA" id="ARBA00013078"/>
    </source>
</evidence>
<gene>
    <name evidence="5" type="ORF">DAY19_13840</name>
</gene>
<dbReference type="InterPro" id="IPR050155">
    <property type="entry name" value="HAD-like_hydrolase_sf"/>
</dbReference>
<dbReference type="EMBL" id="QDKL01000003">
    <property type="protein sequence ID" value="RZF21056.1"/>
    <property type="molecule type" value="Genomic_DNA"/>
</dbReference>
<dbReference type="PANTHER" id="PTHR43434:SF1">
    <property type="entry name" value="PHOSPHOGLYCOLATE PHOSPHATASE"/>
    <property type="match status" value="1"/>
</dbReference>
<name>A0ABY0IDM1_9BACT</name>
<reference evidence="6" key="1">
    <citation type="journal article" date="2019" name="Int. J. Syst. Evol. Microbiol.">
        <title>Halobacteriovorax valvorus sp. nov., a novel prokaryotic predator isolated from coastal seawater of China.</title>
        <authorList>
            <person name="Chen M.-X."/>
        </authorList>
    </citation>
    <scope>NUCLEOTIDE SEQUENCE [LARGE SCALE GENOMIC DNA]</scope>
    <source>
        <strain evidence="6">BL9</strain>
    </source>
</reference>
<dbReference type="SUPFAM" id="SSF56784">
    <property type="entry name" value="HAD-like"/>
    <property type="match status" value="1"/>
</dbReference>